<dbReference type="GO" id="GO:0030170">
    <property type="term" value="F:pyridoxal phosphate binding"/>
    <property type="evidence" value="ECO:0007669"/>
    <property type="project" value="UniProtKB-UniRule"/>
</dbReference>
<dbReference type="PANTHER" id="PTHR30511:SF0">
    <property type="entry name" value="ALANINE RACEMASE, CATABOLIC-RELATED"/>
    <property type="match status" value="1"/>
</dbReference>
<dbReference type="GO" id="GO:0030632">
    <property type="term" value="P:D-alanine biosynthetic process"/>
    <property type="evidence" value="ECO:0007669"/>
    <property type="project" value="UniProtKB-UniRule"/>
</dbReference>
<dbReference type="GO" id="GO:0008784">
    <property type="term" value="F:alanine racemase activity"/>
    <property type="evidence" value="ECO:0007669"/>
    <property type="project" value="UniProtKB-UniRule"/>
</dbReference>
<keyword evidence="3 4" id="KW-0413">Isomerase</keyword>
<comment type="catalytic activity">
    <reaction evidence="4">
        <text>L-alanine = D-alanine</text>
        <dbReference type="Rhea" id="RHEA:20249"/>
        <dbReference type="ChEBI" id="CHEBI:57416"/>
        <dbReference type="ChEBI" id="CHEBI:57972"/>
        <dbReference type="EC" id="5.1.1.1"/>
    </reaction>
</comment>
<feature type="binding site" evidence="4 6">
    <location>
        <position position="666"/>
    </location>
    <ligand>
        <name>substrate</name>
    </ligand>
</feature>
<dbReference type="UniPathway" id="UPA00042">
    <property type="reaction ID" value="UER00497"/>
</dbReference>
<evidence type="ECO:0000313" key="8">
    <source>
        <dbReference type="Proteomes" id="UP000515561"/>
    </source>
</evidence>
<dbReference type="KEGG" id="acel:acsn021_25830"/>
<evidence type="ECO:0000256" key="4">
    <source>
        <dbReference type="HAMAP-Rule" id="MF_01201"/>
    </source>
</evidence>
<dbReference type="InterPro" id="IPR009006">
    <property type="entry name" value="Ala_racemase/Decarboxylase_C"/>
</dbReference>
<dbReference type="SUPFAM" id="SSF51419">
    <property type="entry name" value="PLP-binding barrel"/>
    <property type="match status" value="1"/>
</dbReference>
<reference evidence="7 8" key="1">
    <citation type="journal article" date="2016" name="Int. J. Syst. Evol. Microbiol.">
        <title>Descriptions of Anaerotaenia torta gen. nov., sp. nov. and Anaerocolumna cellulosilytica gen. nov., sp. nov. isolated from a methanogenic reactor of cattle waste.</title>
        <authorList>
            <person name="Uek A."/>
            <person name="Ohtaki Y."/>
            <person name="Kaku N."/>
            <person name="Ueki K."/>
        </authorList>
    </citation>
    <scope>NUCLEOTIDE SEQUENCE [LARGE SCALE GENOMIC DNA]</scope>
    <source>
        <strain evidence="7 8">SN021</strain>
    </source>
</reference>
<dbReference type="InterPro" id="IPR001608">
    <property type="entry name" value="Ala_racemase_N"/>
</dbReference>
<feature type="active site" description="Proton acceptor; specific for L-alanine" evidence="4">
    <location>
        <position position="619"/>
    </location>
</feature>
<dbReference type="Proteomes" id="UP000515561">
    <property type="component" value="Chromosome"/>
</dbReference>
<dbReference type="PROSITE" id="PS00395">
    <property type="entry name" value="ALANINE_RACEMASE"/>
    <property type="match status" value="1"/>
</dbReference>
<evidence type="ECO:0000256" key="1">
    <source>
        <dbReference type="ARBA" id="ARBA00001933"/>
    </source>
</evidence>
<dbReference type="RefSeq" id="WP_184088533.1">
    <property type="nucleotide sequence ID" value="NZ_AP023367.1"/>
</dbReference>
<dbReference type="AlphaFoldDB" id="A0A6S6QWL9"/>
<dbReference type="PRINTS" id="PR00992">
    <property type="entry name" value="ALARACEMASE"/>
</dbReference>
<accession>A0A6S6QWL9</accession>
<evidence type="ECO:0000256" key="3">
    <source>
        <dbReference type="ARBA" id="ARBA00023235"/>
    </source>
</evidence>
<dbReference type="Gene3D" id="3.20.20.10">
    <property type="entry name" value="Alanine racemase"/>
    <property type="match status" value="1"/>
</dbReference>
<protein>
    <recommendedName>
        <fullName evidence="4">Alanine racemase</fullName>
        <ecNumber evidence="4">5.1.1.1</ecNumber>
    </recommendedName>
</protein>
<organism evidence="7 8">
    <name type="scientific">Anaerocolumna cellulosilytica</name>
    <dbReference type="NCBI Taxonomy" id="433286"/>
    <lineage>
        <taxon>Bacteria</taxon>
        <taxon>Bacillati</taxon>
        <taxon>Bacillota</taxon>
        <taxon>Clostridia</taxon>
        <taxon>Lachnospirales</taxon>
        <taxon>Lachnospiraceae</taxon>
        <taxon>Anaerocolumna</taxon>
    </lineage>
</organism>
<dbReference type="GO" id="GO:0005829">
    <property type="term" value="C:cytosol"/>
    <property type="evidence" value="ECO:0007669"/>
    <property type="project" value="TreeGrafter"/>
</dbReference>
<feature type="modified residue" description="N6-(pyridoxal phosphate)lysine" evidence="4 5">
    <location>
        <position position="392"/>
    </location>
</feature>
<dbReference type="Pfam" id="PF01757">
    <property type="entry name" value="Acyl_transf_3"/>
    <property type="match status" value="1"/>
</dbReference>
<comment type="similarity">
    <text evidence="4">Belongs to the alanine racemase family.</text>
</comment>
<dbReference type="FunFam" id="3.20.20.10:FF:000002">
    <property type="entry name" value="Alanine racemase"/>
    <property type="match status" value="1"/>
</dbReference>
<dbReference type="Gene3D" id="2.40.37.10">
    <property type="entry name" value="Lyase, Ornithine Decarboxylase, Chain A, domain 1"/>
    <property type="match status" value="1"/>
</dbReference>
<dbReference type="InterPro" id="IPR020622">
    <property type="entry name" value="Ala_racemase_pyridoxalP-BS"/>
</dbReference>
<dbReference type="Pfam" id="PF01168">
    <property type="entry name" value="Ala_racemase_N"/>
    <property type="match status" value="1"/>
</dbReference>
<dbReference type="Pfam" id="PF00842">
    <property type="entry name" value="Ala_racemase_C"/>
    <property type="match status" value="1"/>
</dbReference>
<dbReference type="SUPFAM" id="SSF50621">
    <property type="entry name" value="Alanine racemase C-terminal domain-like"/>
    <property type="match status" value="1"/>
</dbReference>
<dbReference type="GO" id="GO:0016747">
    <property type="term" value="F:acyltransferase activity, transferring groups other than amino-acyl groups"/>
    <property type="evidence" value="ECO:0007669"/>
    <property type="project" value="InterPro"/>
</dbReference>
<evidence type="ECO:0000256" key="6">
    <source>
        <dbReference type="PIRSR" id="PIRSR600821-52"/>
    </source>
</evidence>
<comment type="cofactor">
    <cofactor evidence="1 4 5">
        <name>pyridoxal 5'-phosphate</name>
        <dbReference type="ChEBI" id="CHEBI:597326"/>
    </cofactor>
</comment>
<proteinExistence type="inferred from homology"/>
<feature type="active site" description="Proton acceptor; specific for D-alanine" evidence="4">
    <location>
        <position position="392"/>
    </location>
</feature>
<dbReference type="InterPro" id="IPR002656">
    <property type="entry name" value="Acyl_transf_3_dom"/>
</dbReference>
<gene>
    <name evidence="7" type="primary">vanTG</name>
    <name evidence="7" type="ORF">acsn021_25830</name>
</gene>
<dbReference type="InterPro" id="IPR011079">
    <property type="entry name" value="Ala_racemase_C"/>
</dbReference>
<keyword evidence="8" id="KW-1185">Reference proteome</keyword>
<dbReference type="NCBIfam" id="TIGR00492">
    <property type="entry name" value="alr"/>
    <property type="match status" value="1"/>
</dbReference>
<evidence type="ECO:0000313" key="7">
    <source>
        <dbReference type="EMBL" id="BCJ95014.1"/>
    </source>
</evidence>
<comment type="pathway">
    <text evidence="4">Amino-acid biosynthesis; D-alanine biosynthesis; D-alanine from L-alanine: step 1/1.</text>
</comment>
<name>A0A6S6QWL9_9FIRM</name>
<dbReference type="SMART" id="SM01005">
    <property type="entry name" value="Ala_racemase_C"/>
    <property type="match status" value="1"/>
</dbReference>
<dbReference type="EMBL" id="AP023367">
    <property type="protein sequence ID" value="BCJ95014.1"/>
    <property type="molecule type" value="Genomic_DNA"/>
</dbReference>
<dbReference type="PANTHER" id="PTHR30511">
    <property type="entry name" value="ALANINE RACEMASE"/>
    <property type="match status" value="1"/>
</dbReference>
<evidence type="ECO:0000256" key="5">
    <source>
        <dbReference type="PIRSR" id="PIRSR600821-50"/>
    </source>
</evidence>
<comment type="function">
    <text evidence="4">Catalyzes the interconversion of L-alanine and D-alanine. May also act on other amino acids.</text>
</comment>
<dbReference type="InterPro" id="IPR000821">
    <property type="entry name" value="Ala_racemase"/>
</dbReference>
<evidence type="ECO:0000256" key="2">
    <source>
        <dbReference type="ARBA" id="ARBA00022898"/>
    </source>
</evidence>
<dbReference type="HAMAP" id="MF_01201">
    <property type="entry name" value="Ala_racemase"/>
    <property type="match status" value="1"/>
</dbReference>
<keyword evidence="2 4" id="KW-0663">Pyridoxal phosphate</keyword>
<sequence>MQKRNEYITLDFFRIIGAFLIVAIHTSPLASINSTADFIVTRIFARIAVPFFLMVTGYFILPTYIHSKTDGRYKIISFLKKTCQLYGFAILLYLPIMVYNGYFKETGILTIIQDIFLNGTFYHLWYLPGAITGILLLWLLLNHVKPQTVLGTTLILYCFGLLGDSYFGLIEGIPVINSLYKFLFVIFEYTRNGLFYAPVFLMLGAVLAINKRNVMKGNPRIGLILSLLLMTCEGLLLHTFDIQRHDSMYVTLLPVMYYLFQTLLSMRVCSENLKGYWLLNFMGPVRSKDLRFISMVIYIFHPLGIILIRGFSKVTGLEYLFITNSVIHFLSVSLLSYLVAVFCFYCRLLLNKEMPYPKSRAWLELSINNLHHNVQVLTSLLPHNCHIMGVVKANAYGHGDIRVSRELNKMGISTFAVATIAEAIHLRKHKIKGDILVFGYTHPKDFKYLVKYNLTQTIVDYDYARTLSTFGSRIKVHIKIDTGMHRLGESFENLHNIEEIYHLAGLKITGIYSHLSVSDSYLEADITFTQTQISSFFNTMDKLEEKGIDTGKIHIQSSYGLLNYPELACDYARIGIALYGVLSAPDKMLKEKVSLKPVLSLKARVVTVKSIKKGETVSYGRDFTAPDTMVIAVVSIGYADGIPRNLNNGSLLIKGMKAPIVGRICMDQLMIDITRIPNIGQDDVVTIIGTDGQLTITAEEVAAECGTITNELLSRLSERLKRVFI</sequence>
<feature type="binding site" evidence="4 6">
    <location>
        <position position="486"/>
    </location>
    <ligand>
        <name>substrate</name>
    </ligand>
</feature>
<dbReference type="InterPro" id="IPR029066">
    <property type="entry name" value="PLP-binding_barrel"/>
</dbReference>
<dbReference type="NCBIfam" id="NF033131">
    <property type="entry name" value="vanT-G-Cterm"/>
    <property type="match status" value="1"/>
</dbReference>
<dbReference type="EC" id="5.1.1.1" evidence="4"/>